<keyword evidence="3" id="KW-1185">Reference proteome</keyword>
<feature type="compositionally biased region" description="Basic and acidic residues" evidence="1">
    <location>
        <begin position="496"/>
        <end position="506"/>
    </location>
</feature>
<proteinExistence type="predicted"/>
<evidence type="ECO:0000313" key="3">
    <source>
        <dbReference type="Proteomes" id="UP001210925"/>
    </source>
</evidence>
<feature type="region of interest" description="Disordered" evidence="1">
    <location>
        <begin position="38"/>
        <end position="103"/>
    </location>
</feature>
<accession>A0AAD5U9X7</accession>
<feature type="region of interest" description="Disordered" evidence="1">
    <location>
        <begin position="351"/>
        <end position="370"/>
    </location>
</feature>
<dbReference type="Proteomes" id="UP001210925">
    <property type="component" value="Unassembled WGS sequence"/>
</dbReference>
<evidence type="ECO:0000256" key="1">
    <source>
        <dbReference type="SAM" id="MobiDB-lite"/>
    </source>
</evidence>
<evidence type="ECO:0000313" key="2">
    <source>
        <dbReference type="EMBL" id="KAJ3251878.1"/>
    </source>
</evidence>
<feature type="compositionally biased region" description="Polar residues" evidence="1">
    <location>
        <begin position="182"/>
        <end position="192"/>
    </location>
</feature>
<feature type="compositionally biased region" description="Polar residues" evidence="1">
    <location>
        <begin position="460"/>
        <end position="477"/>
    </location>
</feature>
<organism evidence="2 3">
    <name type="scientific">Boothiomyces macroporosus</name>
    <dbReference type="NCBI Taxonomy" id="261099"/>
    <lineage>
        <taxon>Eukaryota</taxon>
        <taxon>Fungi</taxon>
        <taxon>Fungi incertae sedis</taxon>
        <taxon>Chytridiomycota</taxon>
        <taxon>Chytridiomycota incertae sedis</taxon>
        <taxon>Chytridiomycetes</taxon>
        <taxon>Rhizophydiales</taxon>
        <taxon>Terramycetaceae</taxon>
        <taxon>Boothiomyces</taxon>
    </lineage>
</organism>
<feature type="region of interest" description="Disordered" evidence="1">
    <location>
        <begin position="270"/>
        <end position="315"/>
    </location>
</feature>
<name>A0AAD5U9X7_9FUNG</name>
<feature type="region of interest" description="Disordered" evidence="1">
    <location>
        <begin position="161"/>
        <end position="193"/>
    </location>
</feature>
<feature type="compositionally biased region" description="Low complexity" evidence="1">
    <location>
        <begin position="48"/>
        <end position="59"/>
    </location>
</feature>
<protein>
    <submittedName>
        <fullName evidence="2">Uncharacterized protein</fullName>
    </submittedName>
</protein>
<comment type="caution">
    <text evidence="2">The sequence shown here is derived from an EMBL/GenBank/DDBJ whole genome shotgun (WGS) entry which is preliminary data.</text>
</comment>
<sequence length="506" mass="55240">MSNPNSVLFKLDQQLQEMDLELLELAEDLSARGKFNVDMADSQRRESVSSNNSRNVRQSLPPNFANTQGGNISHAHVHTDPHRNSTLKQYPQITKRESSRPASYMGIPVYPHNNKASLTPITTQNVRSDMFGDNSDDGKMAKAFNRLGLSDNEMNAEVQNRRKSSQRFSGMDHKFGGKGSVRSPSRLSNSITIPDANVPINDIKSPVKHVQPTTSIAENPYNPYVARPVSQIQSPAGSYYSNRSSMMASPNSYGNRSSIIHSPVFHSPAGNRASIIPSPSTNRNSTLTSPLSGRNSYGSQFANRNSTISSSNETFVSKRSSKALQKLGIAESDIDAQNLVINSAPEFESKPLESARSLQSPEPHAQSARSAKALTMLGISEQQLQEEKVISPSDYIPVTVSTKALKTLGVTETNTFVPPNASAKALKQLGIAEKLDETLHNSSSTINVQDEKRDSKITIDSNKSRPQSMASFATSESTVEDLMNENPNSKAMKLLGLDHPDSQPNL</sequence>
<feature type="region of interest" description="Disordered" evidence="1">
    <location>
        <begin position="486"/>
        <end position="506"/>
    </location>
</feature>
<feature type="region of interest" description="Disordered" evidence="1">
    <location>
        <begin position="460"/>
        <end position="479"/>
    </location>
</feature>
<reference evidence="2" key="1">
    <citation type="submission" date="2020-05" db="EMBL/GenBank/DDBJ databases">
        <title>Phylogenomic resolution of chytrid fungi.</title>
        <authorList>
            <person name="Stajich J.E."/>
            <person name="Amses K."/>
            <person name="Simmons R."/>
            <person name="Seto K."/>
            <person name="Myers J."/>
            <person name="Bonds A."/>
            <person name="Quandt C.A."/>
            <person name="Barry K."/>
            <person name="Liu P."/>
            <person name="Grigoriev I."/>
            <person name="Longcore J.E."/>
            <person name="James T.Y."/>
        </authorList>
    </citation>
    <scope>NUCLEOTIDE SEQUENCE</scope>
    <source>
        <strain evidence="2">PLAUS21</strain>
    </source>
</reference>
<dbReference type="EMBL" id="JADGKB010000163">
    <property type="protein sequence ID" value="KAJ3251878.1"/>
    <property type="molecule type" value="Genomic_DNA"/>
</dbReference>
<feature type="compositionally biased region" description="Polar residues" evidence="1">
    <location>
        <begin position="60"/>
        <end position="71"/>
    </location>
</feature>
<feature type="compositionally biased region" description="Polar residues" evidence="1">
    <location>
        <begin position="277"/>
        <end position="315"/>
    </location>
</feature>
<gene>
    <name evidence="2" type="ORF">HK103_002021</name>
</gene>
<dbReference type="AlphaFoldDB" id="A0AAD5U9X7"/>